<evidence type="ECO:0000313" key="10">
    <source>
        <dbReference type="EMBL" id="ODR61542.1"/>
    </source>
</evidence>
<dbReference type="GO" id="GO:0005886">
    <property type="term" value="C:plasma membrane"/>
    <property type="evidence" value="ECO:0007669"/>
    <property type="project" value="UniProtKB-SubCell"/>
</dbReference>
<dbReference type="Proteomes" id="UP000094271">
    <property type="component" value="Unassembled WGS sequence"/>
</dbReference>
<reference evidence="9 11" key="2">
    <citation type="submission" date="2016-08" db="EMBL/GenBank/DDBJ databases">
        <authorList>
            <person name="Seilhamer J.J."/>
        </authorList>
    </citation>
    <scope>NUCLEOTIDE SEQUENCE [LARGE SCALE GENOMIC DNA]</scope>
    <source>
        <strain evidence="9 11">NML150140-1</strain>
    </source>
</reference>
<feature type="transmembrane region" description="Helical" evidence="7">
    <location>
        <begin position="80"/>
        <end position="100"/>
    </location>
</feature>
<dbReference type="PROSITE" id="PS50928">
    <property type="entry name" value="ABC_TM1"/>
    <property type="match status" value="1"/>
</dbReference>
<sequence>MKKGEDRRRLLYKNRYLYAMLLLPLIYFILFKYKPMYGILIAFKDFKVREGILGSAFAGLKYFRQFLEDPDFWNAFKNTIYLSLWQILICFPVPILFALFVNEIRWGKLKGLVQRVCCFPHFVSVVVTVSLMITLVSRDGLVNQIVMAFGGSAKSYMLDSSWFRPLYVISDIWQEMGWSAIIYLAAISGVDTQLYEACEIDGGGRLMKLLHITLPCIAGTITIMFILRMGSIMTVSFDKVLLMQNSNTYNTSDVISTFVYRRGLQGMQYSYATAVGLVESLISLFFLGITNFVSSKLSDTSLF</sequence>
<evidence type="ECO:0000313" key="11">
    <source>
        <dbReference type="Proteomes" id="UP000094271"/>
    </source>
</evidence>
<dbReference type="InterPro" id="IPR035906">
    <property type="entry name" value="MetI-like_sf"/>
</dbReference>
<keyword evidence="6 7" id="KW-0472">Membrane</keyword>
<dbReference type="InterPro" id="IPR000515">
    <property type="entry name" value="MetI-like"/>
</dbReference>
<dbReference type="SUPFAM" id="SSF161098">
    <property type="entry name" value="MetI-like"/>
    <property type="match status" value="1"/>
</dbReference>
<feature type="transmembrane region" description="Helical" evidence="7">
    <location>
        <begin position="209"/>
        <end position="227"/>
    </location>
</feature>
<evidence type="ECO:0000259" key="8">
    <source>
        <dbReference type="PROSITE" id="PS50928"/>
    </source>
</evidence>
<comment type="caution">
    <text evidence="9">The sequence shown here is derived from an EMBL/GenBank/DDBJ whole genome shotgun (WGS) entry which is preliminary data.</text>
</comment>
<evidence type="ECO:0000256" key="3">
    <source>
        <dbReference type="ARBA" id="ARBA00022475"/>
    </source>
</evidence>
<organism evidence="9 11">
    <name type="scientific">Eisenbergiella tayi</name>
    <dbReference type="NCBI Taxonomy" id="1432052"/>
    <lineage>
        <taxon>Bacteria</taxon>
        <taxon>Bacillati</taxon>
        <taxon>Bacillota</taxon>
        <taxon>Clostridia</taxon>
        <taxon>Lachnospirales</taxon>
        <taxon>Lachnospiraceae</taxon>
        <taxon>Eisenbergiella</taxon>
    </lineage>
</organism>
<dbReference type="PANTHER" id="PTHR43227:SF11">
    <property type="entry name" value="BLL4140 PROTEIN"/>
    <property type="match status" value="1"/>
</dbReference>
<evidence type="ECO:0000313" key="12">
    <source>
        <dbReference type="Proteomes" id="UP000094869"/>
    </source>
</evidence>
<dbReference type="EMBL" id="MEHA01000017">
    <property type="protein sequence ID" value="ODR48436.1"/>
    <property type="molecule type" value="Genomic_DNA"/>
</dbReference>
<keyword evidence="4 7" id="KW-0812">Transmembrane</keyword>
<protein>
    <recommendedName>
        <fullName evidence="8">ABC transmembrane type-1 domain-containing protein</fullName>
    </recommendedName>
</protein>
<dbReference type="EMBL" id="MEHD01000006">
    <property type="protein sequence ID" value="ODR61542.1"/>
    <property type="molecule type" value="Genomic_DNA"/>
</dbReference>
<evidence type="ECO:0000256" key="2">
    <source>
        <dbReference type="ARBA" id="ARBA00022448"/>
    </source>
</evidence>
<accession>A0A1E3UDR7</accession>
<comment type="subcellular location">
    <subcellularLocation>
        <location evidence="1">Cell membrane</location>
        <topology evidence="1">Multi-pass membrane protein</topology>
    </subcellularLocation>
</comment>
<reference evidence="10 12" key="1">
    <citation type="submission" date="2016-08" db="EMBL/GenBank/DDBJ databases">
        <title>Characterization of Isolates of Eisenbergiella tayi Derived from Blood Cultures, Using Whole Genome Sequencing.</title>
        <authorList>
            <person name="Bernier A.-M."/>
            <person name="Burdz T."/>
            <person name="Wiebe D."/>
            <person name="Bernard K."/>
        </authorList>
    </citation>
    <scope>NUCLEOTIDE SEQUENCE [LARGE SCALE GENOMIC DNA]</scope>
    <source>
        <strain evidence="10 12">NML120146</strain>
    </source>
</reference>
<evidence type="ECO:0000256" key="6">
    <source>
        <dbReference type="ARBA" id="ARBA00023136"/>
    </source>
</evidence>
<name>A0A1E3UDR7_9FIRM</name>
<keyword evidence="5 7" id="KW-1133">Transmembrane helix</keyword>
<dbReference type="PANTHER" id="PTHR43227">
    <property type="entry name" value="BLL4140 PROTEIN"/>
    <property type="match status" value="1"/>
</dbReference>
<proteinExistence type="predicted"/>
<keyword evidence="2" id="KW-0813">Transport</keyword>
<dbReference type="RefSeq" id="WP_044973250.1">
    <property type="nucleotide sequence ID" value="NZ_DBFYTW010000218.1"/>
</dbReference>
<dbReference type="OrthoDB" id="9785836at2"/>
<dbReference type="CDD" id="cd06261">
    <property type="entry name" value="TM_PBP2"/>
    <property type="match status" value="1"/>
</dbReference>
<dbReference type="AlphaFoldDB" id="A0A1E3UDR7"/>
<feature type="transmembrane region" description="Helical" evidence="7">
    <location>
        <begin position="112"/>
        <end position="133"/>
    </location>
</feature>
<dbReference type="Gene3D" id="1.10.3720.10">
    <property type="entry name" value="MetI-like"/>
    <property type="match status" value="1"/>
</dbReference>
<feature type="transmembrane region" description="Helical" evidence="7">
    <location>
        <begin position="271"/>
        <end position="293"/>
    </location>
</feature>
<feature type="domain" description="ABC transmembrane type-1" evidence="8">
    <location>
        <begin position="76"/>
        <end position="290"/>
    </location>
</feature>
<evidence type="ECO:0000313" key="9">
    <source>
        <dbReference type="EMBL" id="ODR48436.1"/>
    </source>
</evidence>
<evidence type="ECO:0000256" key="7">
    <source>
        <dbReference type="SAM" id="Phobius"/>
    </source>
</evidence>
<dbReference type="GO" id="GO:0055085">
    <property type="term" value="P:transmembrane transport"/>
    <property type="evidence" value="ECO:0007669"/>
    <property type="project" value="InterPro"/>
</dbReference>
<evidence type="ECO:0000256" key="5">
    <source>
        <dbReference type="ARBA" id="ARBA00022989"/>
    </source>
</evidence>
<feature type="transmembrane region" description="Helical" evidence="7">
    <location>
        <begin position="16"/>
        <end position="33"/>
    </location>
</feature>
<dbReference type="InterPro" id="IPR050809">
    <property type="entry name" value="UgpAE/MalFG_permease"/>
</dbReference>
<evidence type="ECO:0000256" key="1">
    <source>
        <dbReference type="ARBA" id="ARBA00004651"/>
    </source>
</evidence>
<keyword evidence="3" id="KW-1003">Cell membrane</keyword>
<gene>
    <name evidence="9" type="ORF">BEI59_21000</name>
    <name evidence="10" type="ORF">BEI63_01005</name>
</gene>
<dbReference type="Proteomes" id="UP000094869">
    <property type="component" value="Unassembled WGS sequence"/>
</dbReference>
<keyword evidence="12" id="KW-1185">Reference proteome</keyword>
<evidence type="ECO:0000256" key="4">
    <source>
        <dbReference type="ARBA" id="ARBA00022692"/>
    </source>
</evidence>